<dbReference type="EMBL" id="CP065321">
    <property type="protein sequence ID" value="QQR30158.1"/>
    <property type="molecule type" value="Genomic_DNA"/>
</dbReference>
<dbReference type="RefSeq" id="WP_066541375.1">
    <property type="nucleotide sequence ID" value="NZ_CP021422.1"/>
</dbReference>
<dbReference type="Pfam" id="PF19553">
    <property type="entry name" value="DUF6076"/>
    <property type="match status" value="1"/>
</dbReference>
<reference evidence="1" key="1">
    <citation type="journal article" date="2017" name="Genome Announc.">
        <title>High-Quality Whole-Genome Sequences of the Oligo-Mouse-Microbiota Bacterial Community.</title>
        <authorList>
            <person name="Garzetti D."/>
            <person name="Brugiroux S."/>
            <person name="Bunk B."/>
            <person name="Pukall R."/>
            <person name="McCoy K.D."/>
            <person name="Macpherson A.J."/>
            <person name="Stecher B."/>
        </authorList>
    </citation>
    <scope>NUCLEOTIDE SEQUENCE</scope>
    <source>
        <strain evidence="1">KB18</strain>
    </source>
</reference>
<proteinExistence type="predicted"/>
<evidence type="ECO:0000313" key="3">
    <source>
        <dbReference type="Proteomes" id="UP000196710"/>
    </source>
</evidence>
<dbReference type="AlphaFoldDB" id="A0A1Z2XR26"/>
<evidence type="ECO:0000313" key="1">
    <source>
        <dbReference type="EMBL" id="ASB40876.1"/>
    </source>
</evidence>
<evidence type="ECO:0000313" key="4">
    <source>
        <dbReference type="Proteomes" id="UP000596035"/>
    </source>
</evidence>
<protein>
    <submittedName>
        <fullName evidence="2">Uncharacterized protein</fullName>
    </submittedName>
</protein>
<evidence type="ECO:0000313" key="2">
    <source>
        <dbReference type="EMBL" id="QQR30158.1"/>
    </source>
</evidence>
<sequence>MADYLFYTYFEEGREYFVYKDLTFERSHKKEKDFPFLESLLRFTYLDIWPMEDLFKQMDKALLNFYREHNFDSQAAVMGILEALAKKHIYFEFLRLDWQARFRYMDHHPDEDVYKHLPHKQLRHIPSDLDTLQKQVMRLFEDVLDIDDGKKKPVREKLQAYLDKEKKEPLYAYQFRPISTTYERTNNGSFAEMLHPTSLSDLVEFSIRECVKREQRMRICSYCGKYFAIPRRNTAEFCNLTVDENGHTCREVGAVKRWAEKKNSDELFKEYRREYKKRFNWIKAGRISPGAFYAWSATAKGKRDECATGKMSFEEFKKWMAES</sequence>
<dbReference type="Proteomes" id="UP000596035">
    <property type="component" value="Chromosome"/>
</dbReference>
<accession>A0A1Z2XR26</accession>
<dbReference type="EMBL" id="CP021422">
    <property type="protein sequence ID" value="ASB40876.1"/>
    <property type="molecule type" value="Genomic_DNA"/>
</dbReference>
<dbReference type="Proteomes" id="UP000196710">
    <property type="component" value="Chromosome"/>
</dbReference>
<keyword evidence="3" id="KW-1185">Reference proteome</keyword>
<reference evidence="2 4" key="3">
    <citation type="submission" date="2020-11" db="EMBL/GenBank/DDBJ databases">
        <title>Closed and high quality bacterial genomes of the OMM12 community.</title>
        <authorList>
            <person name="Marbouty M."/>
            <person name="Lamy-Besnier Q."/>
            <person name="Debarbieux L."/>
            <person name="Koszul R."/>
        </authorList>
    </citation>
    <scope>NUCLEOTIDE SEQUENCE [LARGE SCALE GENOMIC DNA]</scope>
    <source>
        <strain evidence="2 4">KB18</strain>
    </source>
</reference>
<name>A0A1Z2XR26_9FIRM</name>
<organism evidence="2 4">
    <name type="scientific">Acutalibacter muris</name>
    <dbReference type="NCBI Taxonomy" id="1796620"/>
    <lineage>
        <taxon>Bacteria</taxon>
        <taxon>Bacillati</taxon>
        <taxon>Bacillota</taxon>
        <taxon>Clostridia</taxon>
        <taxon>Eubacteriales</taxon>
        <taxon>Acutalibacteraceae</taxon>
        <taxon>Acutalibacter</taxon>
    </lineage>
</organism>
<gene>
    <name evidence="1" type="ORF">ADH66_09550</name>
    <name evidence="2" type="ORF">I5Q82_19585</name>
</gene>
<dbReference type="InterPro" id="IPR045722">
    <property type="entry name" value="DUF6076"/>
</dbReference>
<reference evidence="3" key="2">
    <citation type="submission" date="2017-05" db="EMBL/GenBank/DDBJ databases">
        <title>Improved OligoMM genomes.</title>
        <authorList>
            <person name="Garzetti D."/>
        </authorList>
    </citation>
    <scope>NUCLEOTIDE SEQUENCE [LARGE SCALE GENOMIC DNA]</scope>
    <source>
        <strain evidence="3">KB18</strain>
    </source>
</reference>
<dbReference type="KEGG" id="amur:ADH66_09550"/>